<feature type="domain" description="K+ potassium transporter C-terminal" evidence="13">
    <location>
        <begin position="472"/>
        <end position="624"/>
    </location>
</feature>
<keyword evidence="8 11" id="KW-1133">Transmembrane helix</keyword>
<comment type="catalytic activity">
    <reaction evidence="11">
        <text>K(+)(in) + H(+)(in) = K(+)(out) + H(+)(out)</text>
        <dbReference type="Rhea" id="RHEA:28490"/>
        <dbReference type="ChEBI" id="CHEBI:15378"/>
        <dbReference type="ChEBI" id="CHEBI:29103"/>
    </reaction>
</comment>
<proteinExistence type="inferred from homology"/>
<evidence type="ECO:0000256" key="2">
    <source>
        <dbReference type="ARBA" id="ARBA00022448"/>
    </source>
</evidence>
<comment type="similarity">
    <text evidence="11">Belongs to the HAK/KUP transporter (TC 2.A.72) family.</text>
</comment>
<dbReference type="GO" id="GO:0005886">
    <property type="term" value="C:plasma membrane"/>
    <property type="evidence" value="ECO:0007669"/>
    <property type="project" value="UniProtKB-SubCell"/>
</dbReference>
<feature type="transmembrane region" description="Helical" evidence="11">
    <location>
        <begin position="360"/>
        <end position="381"/>
    </location>
</feature>
<dbReference type="RefSeq" id="WP_073400489.1">
    <property type="nucleotide sequence ID" value="NZ_FQTV01000005.1"/>
</dbReference>
<keyword evidence="6 11" id="KW-0769">Symport</keyword>
<organism evidence="14 15">
    <name type="scientific">Bacteroides luti</name>
    <dbReference type="NCBI Taxonomy" id="1297750"/>
    <lineage>
        <taxon>Bacteria</taxon>
        <taxon>Pseudomonadati</taxon>
        <taxon>Bacteroidota</taxon>
        <taxon>Bacteroidia</taxon>
        <taxon>Bacteroidales</taxon>
        <taxon>Bacteroidaceae</taxon>
        <taxon>Bacteroides</taxon>
    </lineage>
</organism>
<protein>
    <recommendedName>
        <fullName evidence="11">Probable potassium transport system protein Kup</fullName>
    </recommendedName>
</protein>
<evidence type="ECO:0000259" key="13">
    <source>
        <dbReference type="Pfam" id="PF22776"/>
    </source>
</evidence>
<dbReference type="InterPro" id="IPR023051">
    <property type="entry name" value="Kup"/>
</dbReference>
<feature type="transmembrane region" description="Helical" evidence="11">
    <location>
        <begin position="337"/>
        <end position="354"/>
    </location>
</feature>
<evidence type="ECO:0000256" key="7">
    <source>
        <dbReference type="ARBA" id="ARBA00022958"/>
    </source>
</evidence>
<dbReference type="OrthoDB" id="9805577at2"/>
<evidence type="ECO:0000313" key="14">
    <source>
        <dbReference type="EMBL" id="SHF15213.1"/>
    </source>
</evidence>
<name>A0A1M4ZAZ6_9BACE</name>
<feature type="transmembrane region" description="Helical" evidence="11">
    <location>
        <begin position="51"/>
        <end position="77"/>
    </location>
</feature>
<feature type="transmembrane region" description="Helical" evidence="11">
    <location>
        <begin position="98"/>
        <end position="120"/>
    </location>
</feature>
<sequence>MKHQHKVPFGMMGIFLAIGIVYGDIGTSPLYVMKAIVNGMPDGLRASPDYIIGAISCIIWTLTLQTTIKYVVVTLRADNKGEGGILSLFALIRKKYRWAYVFAMIGAATLLADGIITPAITVISSVEGLNALVPSIPVIPVTLAIILALFLIQPLGTARLGKPFGRIMFLWFTMIGILGLLAYFQYPLIIKAFNPIYAIKVLIESPDAFIILGAVFLCTTGAEALYSDLGHCGLHNIRVSWVYVKLTLILNYLGQGAWIISHPDKIVTDINPFFSIMPGWFSFIGVTMATLAAIIASQALISGSFTIISEAISLDLWPNIKIKYPTEVKGQMFIPQVNYSLMILCTLIVIAFGSSSNMEAAYGLSITITMLMTTFLLFIYFQLKEISLFVSIPLTAFFVSLEGSFFIANMFKFTHGGWATLLIAGCIFAIMYVWYNGRRIKNHCSTYEPIAPTIECLQEITEDESIPKFATHLVYVTRAKYPDEMESKIVYSLINKQPKRADTYWFVYLHRSDEPYHFKYTVKTFVPQKMFRLDIYSGFKQGVHMDKFIHLICKEMEETGQVDLLSRYPSLRERNIEGDFRFVVVERIARNLQLSAIKKTLLLLYYLIKKCSTSDTQILDLDPSVVTLEYVPLKSTPPLDKKENV</sequence>
<keyword evidence="7 11" id="KW-0630">Potassium</keyword>
<dbReference type="GO" id="GO:0015293">
    <property type="term" value="F:symporter activity"/>
    <property type="evidence" value="ECO:0007669"/>
    <property type="project" value="UniProtKB-UniRule"/>
</dbReference>
<evidence type="ECO:0000313" key="15">
    <source>
        <dbReference type="Proteomes" id="UP000184509"/>
    </source>
</evidence>
<dbReference type="InterPro" id="IPR003855">
    <property type="entry name" value="K+_transporter"/>
</dbReference>
<feature type="transmembrane region" description="Helical" evidence="11">
    <location>
        <begin position="241"/>
        <end position="260"/>
    </location>
</feature>
<evidence type="ECO:0000256" key="8">
    <source>
        <dbReference type="ARBA" id="ARBA00022989"/>
    </source>
</evidence>
<dbReference type="AlphaFoldDB" id="A0A1M4ZAZ6"/>
<feature type="domain" description="K+ potassium transporter integral membrane" evidence="12">
    <location>
        <begin position="15"/>
        <end position="443"/>
    </location>
</feature>
<feature type="transmembrane region" description="Helical" evidence="11">
    <location>
        <begin position="208"/>
        <end position="229"/>
    </location>
</feature>
<dbReference type="PANTHER" id="PTHR30540">
    <property type="entry name" value="OSMOTIC STRESS POTASSIUM TRANSPORTER"/>
    <property type="match status" value="1"/>
</dbReference>
<comment type="function">
    <text evidence="11">Transport of potassium into the cell. Likely operates as a K(+):H(+) symporter.</text>
</comment>
<feature type="transmembrane region" description="Helical" evidence="11">
    <location>
        <begin position="388"/>
        <end position="411"/>
    </location>
</feature>
<keyword evidence="10 11" id="KW-0472">Membrane</keyword>
<evidence type="ECO:0000256" key="9">
    <source>
        <dbReference type="ARBA" id="ARBA00023065"/>
    </source>
</evidence>
<comment type="subcellular location">
    <subcellularLocation>
        <location evidence="11">Cell membrane</location>
        <topology evidence="11">Multi-pass membrane protein</topology>
    </subcellularLocation>
    <subcellularLocation>
        <location evidence="1">Membrane</location>
        <topology evidence="1">Multi-pass membrane protein</topology>
    </subcellularLocation>
</comment>
<gene>
    <name evidence="11" type="primary">kup</name>
    <name evidence="14" type="ORF">SAMN05444405_105221</name>
</gene>
<dbReference type="InterPro" id="IPR053952">
    <property type="entry name" value="K_trans_C"/>
</dbReference>
<keyword evidence="2 11" id="KW-0813">Transport</keyword>
<feature type="transmembrane region" description="Helical" evidence="11">
    <location>
        <begin position="164"/>
        <end position="188"/>
    </location>
</feature>
<keyword evidence="3 11" id="KW-1003">Cell membrane</keyword>
<evidence type="ECO:0000256" key="11">
    <source>
        <dbReference type="HAMAP-Rule" id="MF_01522"/>
    </source>
</evidence>
<feature type="transmembrane region" description="Helical" evidence="11">
    <location>
        <begin position="132"/>
        <end position="152"/>
    </location>
</feature>
<dbReference type="Pfam" id="PF22776">
    <property type="entry name" value="K_trans_C"/>
    <property type="match status" value="1"/>
</dbReference>
<evidence type="ECO:0000256" key="10">
    <source>
        <dbReference type="ARBA" id="ARBA00023136"/>
    </source>
</evidence>
<evidence type="ECO:0000256" key="4">
    <source>
        <dbReference type="ARBA" id="ARBA00022538"/>
    </source>
</evidence>
<feature type="transmembrane region" description="Helical" evidence="11">
    <location>
        <begin position="12"/>
        <end position="31"/>
    </location>
</feature>
<dbReference type="HAMAP" id="MF_01522">
    <property type="entry name" value="Kup"/>
    <property type="match status" value="1"/>
</dbReference>
<dbReference type="InterPro" id="IPR053951">
    <property type="entry name" value="K_trans_N"/>
</dbReference>
<dbReference type="GO" id="GO:0015079">
    <property type="term" value="F:potassium ion transmembrane transporter activity"/>
    <property type="evidence" value="ECO:0007669"/>
    <property type="project" value="UniProtKB-UniRule"/>
</dbReference>
<keyword evidence="15" id="KW-1185">Reference proteome</keyword>
<feature type="transmembrane region" description="Helical" evidence="11">
    <location>
        <begin position="417"/>
        <end position="435"/>
    </location>
</feature>
<keyword evidence="5 11" id="KW-0812">Transmembrane</keyword>
<keyword evidence="9 11" id="KW-0406">Ion transport</keyword>
<evidence type="ECO:0000256" key="6">
    <source>
        <dbReference type="ARBA" id="ARBA00022847"/>
    </source>
</evidence>
<evidence type="ECO:0000256" key="1">
    <source>
        <dbReference type="ARBA" id="ARBA00004141"/>
    </source>
</evidence>
<dbReference type="Proteomes" id="UP000184509">
    <property type="component" value="Unassembled WGS sequence"/>
</dbReference>
<feature type="transmembrane region" description="Helical" evidence="11">
    <location>
        <begin position="280"/>
        <end position="301"/>
    </location>
</feature>
<dbReference type="PANTHER" id="PTHR30540:SF83">
    <property type="entry name" value="K+ POTASSIUM TRANSPORTER"/>
    <property type="match status" value="1"/>
</dbReference>
<dbReference type="Pfam" id="PF02705">
    <property type="entry name" value="K_trans"/>
    <property type="match status" value="1"/>
</dbReference>
<accession>A0A1M4ZAZ6</accession>
<evidence type="ECO:0000256" key="3">
    <source>
        <dbReference type="ARBA" id="ARBA00022475"/>
    </source>
</evidence>
<evidence type="ECO:0000259" key="12">
    <source>
        <dbReference type="Pfam" id="PF02705"/>
    </source>
</evidence>
<reference evidence="15" key="1">
    <citation type="submission" date="2016-11" db="EMBL/GenBank/DDBJ databases">
        <authorList>
            <person name="Varghese N."/>
            <person name="Submissions S."/>
        </authorList>
    </citation>
    <scope>NUCLEOTIDE SEQUENCE [LARGE SCALE GENOMIC DNA]</scope>
    <source>
        <strain evidence="15">DSM 26991</strain>
    </source>
</reference>
<keyword evidence="4 11" id="KW-0633">Potassium transport</keyword>
<dbReference type="EMBL" id="FQTV01000005">
    <property type="protein sequence ID" value="SHF15213.1"/>
    <property type="molecule type" value="Genomic_DNA"/>
</dbReference>
<evidence type="ECO:0000256" key="5">
    <source>
        <dbReference type="ARBA" id="ARBA00022692"/>
    </source>
</evidence>